<name>A0ABW5FHG2_9BACL</name>
<dbReference type="RefSeq" id="WP_209993544.1">
    <property type="nucleotide sequence ID" value="NZ_JBHUKY010000058.1"/>
</dbReference>
<evidence type="ECO:0000313" key="2">
    <source>
        <dbReference type="EMBL" id="MFD2413137.1"/>
    </source>
</evidence>
<protein>
    <submittedName>
        <fullName evidence="2">Uncharacterized protein</fullName>
    </submittedName>
</protein>
<gene>
    <name evidence="2" type="ORF">ACFSX3_24950</name>
</gene>
<comment type="caution">
    <text evidence="2">The sequence shown here is derived from an EMBL/GenBank/DDBJ whole genome shotgun (WGS) entry which is preliminary data.</text>
</comment>
<reference evidence="3" key="1">
    <citation type="journal article" date="2019" name="Int. J. Syst. Evol. Microbiol.">
        <title>The Global Catalogue of Microorganisms (GCM) 10K type strain sequencing project: providing services to taxonomists for standard genome sequencing and annotation.</title>
        <authorList>
            <consortium name="The Broad Institute Genomics Platform"/>
            <consortium name="The Broad Institute Genome Sequencing Center for Infectious Disease"/>
            <person name="Wu L."/>
            <person name="Ma J."/>
        </authorList>
    </citation>
    <scope>NUCLEOTIDE SEQUENCE [LARGE SCALE GENOMIC DNA]</scope>
    <source>
        <strain evidence="3">CCM 8725</strain>
    </source>
</reference>
<dbReference type="EMBL" id="JBHUKY010000058">
    <property type="protein sequence ID" value="MFD2413137.1"/>
    <property type="molecule type" value="Genomic_DNA"/>
</dbReference>
<feature type="region of interest" description="Disordered" evidence="1">
    <location>
        <begin position="118"/>
        <end position="141"/>
    </location>
</feature>
<proteinExistence type="predicted"/>
<evidence type="ECO:0000313" key="3">
    <source>
        <dbReference type="Proteomes" id="UP001597448"/>
    </source>
</evidence>
<organism evidence="2 3">
    <name type="scientific">Paenibacillus rhizoplanae</name>
    <dbReference type="NCBI Taxonomy" id="1917181"/>
    <lineage>
        <taxon>Bacteria</taxon>
        <taxon>Bacillati</taxon>
        <taxon>Bacillota</taxon>
        <taxon>Bacilli</taxon>
        <taxon>Bacillales</taxon>
        <taxon>Paenibacillaceae</taxon>
        <taxon>Paenibacillus</taxon>
    </lineage>
</organism>
<keyword evidence="3" id="KW-1185">Reference proteome</keyword>
<accession>A0ABW5FHG2</accession>
<evidence type="ECO:0000256" key="1">
    <source>
        <dbReference type="SAM" id="MobiDB-lite"/>
    </source>
</evidence>
<sequence length="141" mass="16335">MNRLELRTKVRHVVNEIVSEKGFVSPLDVFLRIGKITPKLVEEWRFGRVPYLERVLQGNLSQFSFIMSLLRENARELHLKPSYTAYMRWGKGPKRPLRFSKSGDPNVEKHYATHYVPAKQEVPRNPSLTSGNMQPKGEEAT</sequence>
<dbReference type="Proteomes" id="UP001597448">
    <property type="component" value="Unassembled WGS sequence"/>
</dbReference>